<dbReference type="CDD" id="cd07067">
    <property type="entry name" value="HP_PGM_like"/>
    <property type="match status" value="1"/>
</dbReference>
<proteinExistence type="predicted"/>
<dbReference type="InterPro" id="IPR050275">
    <property type="entry name" value="PGM_Phosphatase"/>
</dbReference>
<name>A0A1B7KRG6_PARTM</name>
<dbReference type="OrthoDB" id="9782128at2"/>
<keyword evidence="2" id="KW-0413">Isomerase</keyword>
<feature type="active site" description="Proton donor/acceptor" evidence="3">
    <location>
        <position position="82"/>
    </location>
</feature>
<evidence type="ECO:0000256" key="3">
    <source>
        <dbReference type="PIRSR" id="PIRSR613078-1"/>
    </source>
</evidence>
<dbReference type="GO" id="GO:0016791">
    <property type="term" value="F:phosphatase activity"/>
    <property type="evidence" value="ECO:0007669"/>
    <property type="project" value="TreeGrafter"/>
</dbReference>
<dbReference type="PROSITE" id="PS00175">
    <property type="entry name" value="PG_MUTASE"/>
    <property type="match status" value="1"/>
</dbReference>
<sequence>MVTLYLTRHGETEWNVEKRMQGWQDSPLTEKGKQDAMRLGKRLEAVDLTAIYASTSGRAFETAQLIRGKRLVPIYADEQLREMHLGDWEGKTHEEIKEMDPIAFEHFWNYPHLYTPRRGERFIDVQNRAFAAIKRIVERHSEGNILIVTHGVVLKAVIARFKNVPLKELWAPPYMYGTSITIIKADGGRFELLLEGDVSHLEEVREV</sequence>
<dbReference type="InterPro" id="IPR013078">
    <property type="entry name" value="His_Pase_superF_clade-1"/>
</dbReference>
<dbReference type="Pfam" id="PF00300">
    <property type="entry name" value="His_Phos_1"/>
    <property type="match status" value="1"/>
</dbReference>
<dbReference type="InterPro" id="IPR029033">
    <property type="entry name" value="His_PPase_superfam"/>
</dbReference>
<dbReference type="SMART" id="SM00855">
    <property type="entry name" value="PGAM"/>
    <property type="match status" value="1"/>
</dbReference>
<dbReference type="PANTHER" id="PTHR48100">
    <property type="entry name" value="BROAD-SPECIFICITY PHOSPHATASE YOR283W-RELATED"/>
    <property type="match status" value="1"/>
</dbReference>
<feature type="binding site" evidence="4">
    <location>
        <begin position="8"/>
        <end position="15"/>
    </location>
    <ligand>
        <name>substrate</name>
    </ligand>
</feature>
<gene>
    <name evidence="5" type="ORF">A7K69_06835</name>
</gene>
<feature type="active site" description="Tele-phosphohistidine intermediate" evidence="3">
    <location>
        <position position="9"/>
    </location>
</feature>
<evidence type="ECO:0000256" key="1">
    <source>
        <dbReference type="ARBA" id="ARBA00023152"/>
    </source>
</evidence>
<evidence type="ECO:0000256" key="2">
    <source>
        <dbReference type="ARBA" id="ARBA00023235"/>
    </source>
</evidence>
<dbReference type="GO" id="GO:0005737">
    <property type="term" value="C:cytoplasm"/>
    <property type="evidence" value="ECO:0007669"/>
    <property type="project" value="TreeGrafter"/>
</dbReference>
<dbReference type="EMBL" id="LXMA01000023">
    <property type="protein sequence ID" value="OAT72658.1"/>
    <property type="molecule type" value="Genomic_DNA"/>
</dbReference>
<comment type="caution">
    <text evidence="5">The sequence shown here is derived from an EMBL/GenBank/DDBJ whole genome shotgun (WGS) entry which is preliminary data.</text>
</comment>
<dbReference type="PANTHER" id="PTHR48100:SF1">
    <property type="entry name" value="HISTIDINE PHOSPHATASE FAMILY PROTEIN-RELATED"/>
    <property type="match status" value="1"/>
</dbReference>
<dbReference type="RefSeq" id="WP_064551625.1">
    <property type="nucleotide sequence ID" value="NZ_LXMA01000023.1"/>
</dbReference>
<dbReference type="InterPro" id="IPR001345">
    <property type="entry name" value="PG/BPGM_mutase_AS"/>
</dbReference>
<dbReference type="AlphaFoldDB" id="A0A1B7KRG6"/>
<accession>A0A1B7KRG6</accession>
<dbReference type="SUPFAM" id="SSF53254">
    <property type="entry name" value="Phosphoglycerate mutase-like"/>
    <property type="match status" value="1"/>
</dbReference>
<organism evidence="5 6">
    <name type="scientific">Parageobacillus thermoglucosidasius</name>
    <name type="common">Geobacillus thermoglucosidasius</name>
    <dbReference type="NCBI Taxonomy" id="1426"/>
    <lineage>
        <taxon>Bacteria</taxon>
        <taxon>Bacillati</taxon>
        <taxon>Bacillota</taxon>
        <taxon>Bacilli</taxon>
        <taxon>Bacillales</taxon>
        <taxon>Anoxybacillaceae</taxon>
        <taxon>Parageobacillus</taxon>
    </lineage>
</organism>
<evidence type="ECO:0000256" key="4">
    <source>
        <dbReference type="PIRSR" id="PIRSR613078-2"/>
    </source>
</evidence>
<keyword evidence="1" id="KW-0324">Glycolysis</keyword>
<evidence type="ECO:0000313" key="6">
    <source>
        <dbReference type="Proteomes" id="UP000078290"/>
    </source>
</evidence>
<dbReference type="PIRSF" id="PIRSF000709">
    <property type="entry name" value="6PFK_2-Ptase"/>
    <property type="match status" value="1"/>
</dbReference>
<dbReference type="Proteomes" id="UP000078290">
    <property type="component" value="Unassembled WGS sequence"/>
</dbReference>
<reference evidence="6" key="1">
    <citation type="submission" date="2016-05" db="EMBL/GenBank/DDBJ databases">
        <authorList>
            <person name="Wang W."/>
            <person name="Zhu L."/>
        </authorList>
    </citation>
    <scope>NUCLEOTIDE SEQUENCE [LARGE SCALE GENOMIC DNA]</scope>
    <source>
        <strain evidence="6">W-2</strain>
    </source>
</reference>
<protein>
    <submittedName>
        <fullName evidence="5">Phosphatase</fullName>
    </submittedName>
</protein>
<dbReference type="Gene3D" id="3.40.50.1240">
    <property type="entry name" value="Phosphoglycerate mutase-like"/>
    <property type="match status" value="1"/>
</dbReference>
<feature type="binding site" evidence="4">
    <location>
        <position position="58"/>
    </location>
    <ligand>
        <name>substrate</name>
    </ligand>
</feature>
<evidence type="ECO:0000313" key="5">
    <source>
        <dbReference type="EMBL" id="OAT72658.1"/>
    </source>
</evidence>